<protein>
    <submittedName>
        <fullName evidence="1">Relaxase domain-containing protein</fullName>
    </submittedName>
</protein>
<evidence type="ECO:0000313" key="2">
    <source>
        <dbReference type="Proteomes" id="UP001348369"/>
    </source>
</evidence>
<evidence type="ECO:0000313" key="1">
    <source>
        <dbReference type="EMBL" id="WSB95828.1"/>
    </source>
</evidence>
<proteinExistence type="predicted"/>
<accession>A0ACD4ZC21</accession>
<dbReference type="EMBL" id="CP109109">
    <property type="protein sequence ID" value="WSB95828.1"/>
    <property type="molecule type" value="Genomic_DNA"/>
</dbReference>
<gene>
    <name evidence="1" type="ORF">OG835_01505</name>
</gene>
<reference evidence="1" key="1">
    <citation type="submission" date="2022-10" db="EMBL/GenBank/DDBJ databases">
        <title>The complete genomes of actinobacterial strains from the NBC collection.</title>
        <authorList>
            <person name="Joergensen T.S."/>
            <person name="Alvarez Arevalo M."/>
            <person name="Sterndorff E.B."/>
            <person name="Faurdal D."/>
            <person name="Vuksanovic O."/>
            <person name="Mourched A.-S."/>
            <person name="Charusanti P."/>
            <person name="Shaw S."/>
            <person name="Blin K."/>
            <person name="Weber T."/>
        </authorList>
    </citation>
    <scope>NUCLEOTIDE SEQUENCE</scope>
    <source>
        <strain evidence="1">NBC 01771</strain>
    </source>
</reference>
<dbReference type="Proteomes" id="UP001348369">
    <property type="component" value="Chromosome"/>
</dbReference>
<sequence length="56" mass="6102">MDPAREEVGVPSGVWMGRALPQLGLVAGARVTEEQMKNLFGEGIHSDADRPVRSWP</sequence>
<keyword evidence="2" id="KW-1185">Reference proteome</keyword>
<organism evidence="1 2">
    <name type="scientific">Streptomyces scopuliridis</name>
    <dbReference type="NCBI Taxonomy" id="452529"/>
    <lineage>
        <taxon>Bacteria</taxon>
        <taxon>Bacillati</taxon>
        <taxon>Actinomycetota</taxon>
        <taxon>Actinomycetes</taxon>
        <taxon>Kitasatosporales</taxon>
        <taxon>Streptomycetaceae</taxon>
        <taxon>Streptomyces</taxon>
    </lineage>
</organism>
<name>A0ACD4ZC21_9ACTN</name>